<keyword evidence="1" id="KW-1133">Transmembrane helix</keyword>
<evidence type="ECO:0000313" key="2">
    <source>
        <dbReference type="EMBL" id="AKU97512.1"/>
    </source>
</evidence>
<keyword evidence="3" id="KW-1185">Reference proteome</keyword>
<dbReference type="PANTHER" id="PTHR43044">
    <property type="match status" value="1"/>
</dbReference>
<dbReference type="AlphaFoldDB" id="A0A0K1PVF6"/>
<proteinExistence type="predicted"/>
<feature type="transmembrane region" description="Helical" evidence="1">
    <location>
        <begin position="12"/>
        <end position="31"/>
    </location>
</feature>
<feature type="transmembrane region" description="Helical" evidence="1">
    <location>
        <begin position="43"/>
        <end position="64"/>
    </location>
</feature>
<evidence type="ECO:0000256" key="1">
    <source>
        <dbReference type="SAM" id="Phobius"/>
    </source>
</evidence>
<feature type="transmembrane region" description="Helical" evidence="1">
    <location>
        <begin position="243"/>
        <end position="264"/>
    </location>
</feature>
<feature type="transmembrane region" description="Helical" evidence="1">
    <location>
        <begin position="170"/>
        <end position="189"/>
    </location>
</feature>
<reference evidence="2 3" key="1">
    <citation type="submission" date="2015-08" db="EMBL/GenBank/DDBJ databases">
        <authorList>
            <person name="Babu N.S."/>
            <person name="Beckwith C.J."/>
            <person name="Beseler K.G."/>
            <person name="Brison A."/>
            <person name="Carone J.V."/>
            <person name="Caskin T.P."/>
            <person name="Diamond M."/>
            <person name="Durham M.E."/>
            <person name="Foxe J.M."/>
            <person name="Go M."/>
            <person name="Henderson B.A."/>
            <person name="Jones I.B."/>
            <person name="McGettigan J.A."/>
            <person name="Micheletti S.J."/>
            <person name="Nasrallah M.E."/>
            <person name="Ortiz D."/>
            <person name="Piller C.R."/>
            <person name="Privatt S.R."/>
            <person name="Schneider S.L."/>
            <person name="Sharp S."/>
            <person name="Smith T.C."/>
            <person name="Stanton J.D."/>
            <person name="Ullery H.E."/>
            <person name="Wilson R.J."/>
            <person name="Serrano M.G."/>
            <person name="Buck G."/>
            <person name="Lee V."/>
            <person name="Wang Y."/>
            <person name="Carvalho R."/>
            <person name="Voegtly L."/>
            <person name="Shi R."/>
            <person name="Duckworth R."/>
            <person name="Johnson A."/>
            <person name="Loviza R."/>
            <person name="Walstead R."/>
            <person name="Shah Z."/>
            <person name="Kiflezghi M."/>
            <person name="Wade K."/>
            <person name="Ball S.L."/>
            <person name="Bradley K.W."/>
            <person name="Asai D.J."/>
            <person name="Bowman C.A."/>
            <person name="Russell D.A."/>
            <person name="Pope W.H."/>
            <person name="Jacobs-Sera D."/>
            <person name="Hendrix R.W."/>
            <person name="Hatfull G.F."/>
        </authorList>
    </citation>
    <scope>NUCLEOTIDE SEQUENCE [LARGE SCALE GENOMIC DNA]</scope>
    <source>
        <strain evidence="2 3">DSM 27648</strain>
    </source>
</reference>
<feature type="transmembrane region" description="Helical" evidence="1">
    <location>
        <begin position="314"/>
        <end position="336"/>
    </location>
</feature>
<accession>A0A0K1PVF6</accession>
<name>A0A0K1PVF6_9BACT</name>
<feature type="transmembrane region" description="Helical" evidence="1">
    <location>
        <begin position="284"/>
        <end position="302"/>
    </location>
</feature>
<feature type="transmembrane region" description="Helical" evidence="1">
    <location>
        <begin position="76"/>
        <end position="96"/>
    </location>
</feature>
<organism evidence="2 3">
    <name type="scientific">Labilithrix luteola</name>
    <dbReference type="NCBI Taxonomy" id="1391654"/>
    <lineage>
        <taxon>Bacteria</taxon>
        <taxon>Pseudomonadati</taxon>
        <taxon>Myxococcota</taxon>
        <taxon>Polyangia</taxon>
        <taxon>Polyangiales</taxon>
        <taxon>Labilitrichaceae</taxon>
        <taxon>Labilithrix</taxon>
    </lineage>
</organism>
<dbReference type="EMBL" id="CP012333">
    <property type="protein sequence ID" value="AKU97512.1"/>
    <property type="molecule type" value="Genomic_DNA"/>
</dbReference>
<evidence type="ECO:0008006" key="4">
    <source>
        <dbReference type="Google" id="ProtNLM"/>
    </source>
</evidence>
<keyword evidence="1" id="KW-0812">Transmembrane</keyword>
<feature type="transmembrane region" description="Helical" evidence="1">
    <location>
        <begin position="201"/>
        <end position="222"/>
    </location>
</feature>
<keyword evidence="1" id="KW-0472">Membrane</keyword>
<protein>
    <recommendedName>
        <fullName evidence="4">Quinol:cytochrome c oxidoreductase quinone-binding subunit 2</fullName>
    </recommendedName>
</protein>
<dbReference type="OrthoDB" id="140980at2"/>
<evidence type="ECO:0000313" key="3">
    <source>
        <dbReference type="Proteomes" id="UP000064967"/>
    </source>
</evidence>
<dbReference type="RefSeq" id="WP_146648634.1">
    <property type="nucleotide sequence ID" value="NZ_CP012333.1"/>
</dbReference>
<dbReference type="Proteomes" id="UP000064967">
    <property type="component" value="Chromosome"/>
</dbReference>
<dbReference type="PANTHER" id="PTHR43044:SF1">
    <property type="entry name" value="QUINOL:CYTOCHROME C OXIDOREDUCTASE QUINONE-BINDING SUBUNIT 2"/>
    <property type="match status" value="1"/>
</dbReference>
<feature type="transmembrane region" description="Helical" evidence="1">
    <location>
        <begin position="342"/>
        <end position="360"/>
    </location>
</feature>
<dbReference type="KEGG" id="llu:AKJ09_04176"/>
<sequence>MSRETKNGTKSFLLALVLAGLGVAGFSLGLIRDTRHALLAWTSAYAFGLWTALGAMVLVMVLYVTGARWWLLVAPLLRAMIGTIPLFALLFLPIAIGAGRLYPWANEPEGLSPVMAEALEHQRSWNQPTFFYVRSAIYLVVWVVMSIVLRRAETDESPEGQARLRAIGGASLPILALTMTFASFDWLMALEPGWSSTMYGVYVFASGFLGALSLLAVLAWAADRRGHLDATLAPDHTHAVGRLMLMAVILWAYVGFFQFMLIWIADLPREVSFFTSRAHGPFGAIDALLLFGRFVLPFLALLSRSAKRHPLSLAVLAGWLVLMTALDFAWLGIGAIDPHLTILDLAPFLVVGAISFAYGAHRFGAERRVIPTASTQAELRESLRYRSP</sequence>
<dbReference type="STRING" id="1391654.AKJ09_04176"/>
<feature type="transmembrane region" description="Helical" evidence="1">
    <location>
        <begin position="131"/>
        <end position="149"/>
    </location>
</feature>
<gene>
    <name evidence="2" type="ORF">AKJ09_04176</name>
</gene>